<sequence>MVKRYNITVLKITEKPIKGGTLDFVFDPPSLASKANSLKYQEGNLVWGTALKQRIKSHFTQSKDFKFEVFCDWLTNDECYVSLDPTEKDKWGTPVAKVRVGFHQHDVKVAQYLVDKGVEIMKSMGAHKAWGNVFTSPTSNLIAGGCRFGNDPKTSVLDKNCKVHGIDNLFVTDGSFMPNGGSVTPTMTIYANSFRVADEIKKRMSQV</sequence>
<feature type="domain" description="Glucose-methanol-choline oxidoreductase C-terminal" evidence="5">
    <location>
        <begin position="77"/>
        <end position="191"/>
    </location>
</feature>
<reference evidence="6 7" key="1">
    <citation type="submission" date="2016-10" db="EMBL/GenBank/DDBJ databases">
        <authorList>
            <person name="de Groot N.N."/>
        </authorList>
    </citation>
    <scope>NUCLEOTIDE SEQUENCE [LARGE SCALE GENOMIC DNA]</scope>
    <source>
        <strain evidence="6 7">DSM 6059</strain>
    </source>
</reference>
<keyword evidence="2" id="KW-0285">Flavoprotein</keyword>
<evidence type="ECO:0000256" key="3">
    <source>
        <dbReference type="ARBA" id="ARBA00022827"/>
    </source>
</evidence>
<protein>
    <submittedName>
        <fullName evidence="6">GMC oxidoreductase</fullName>
    </submittedName>
</protein>
<dbReference type="PANTHER" id="PTHR46056">
    <property type="entry name" value="LONG-CHAIN-ALCOHOL OXIDASE"/>
    <property type="match status" value="1"/>
</dbReference>
<dbReference type="InterPro" id="IPR036188">
    <property type="entry name" value="FAD/NAD-bd_sf"/>
</dbReference>
<evidence type="ECO:0000256" key="2">
    <source>
        <dbReference type="ARBA" id="ARBA00022630"/>
    </source>
</evidence>
<dbReference type="Proteomes" id="UP000198862">
    <property type="component" value="Unassembled WGS sequence"/>
</dbReference>
<comment type="similarity">
    <text evidence="1">Belongs to the GMC oxidoreductase family.</text>
</comment>
<dbReference type="InterPro" id="IPR007867">
    <property type="entry name" value="GMC_OxRtase_C"/>
</dbReference>
<keyword evidence="3" id="KW-0274">FAD</keyword>
<dbReference type="AlphaFoldDB" id="A0A1I1GTB3"/>
<dbReference type="RefSeq" id="WP_245763758.1">
    <property type="nucleotide sequence ID" value="NZ_FOLO01000005.1"/>
</dbReference>
<evidence type="ECO:0000313" key="6">
    <source>
        <dbReference type="EMBL" id="SFC14542.1"/>
    </source>
</evidence>
<proteinExistence type="inferred from homology"/>
<evidence type="ECO:0000256" key="1">
    <source>
        <dbReference type="ARBA" id="ARBA00010790"/>
    </source>
</evidence>
<evidence type="ECO:0000313" key="7">
    <source>
        <dbReference type="Proteomes" id="UP000198862"/>
    </source>
</evidence>
<dbReference type="GO" id="GO:0016614">
    <property type="term" value="F:oxidoreductase activity, acting on CH-OH group of donors"/>
    <property type="evidence" value="ECO:0007669"/>
    <property type="project" value="InterPro"/>
</dbReference>
<dbReference type="Gene3D" id="3.50.50.60">
    <property type="entry name" value="FAD/NAD(P)-binding domain"/>
    <property type="match status" value="1"/>
</dbReference>
<dbReference type="PANTHER" id="PTHR46056:SF12">
    <property type="entry name" value="LONG-CHAIN-ALCOHOL OXIDASE"/>
    <property type="match status" value="1"/>
</dbReference>
<name>A0A1I1GTB3_9GAMM</name>
<dbReference type="SUPFAM" id="SSF51905">
    <property type="entry name" value="FAD/NAD(P)-binding domain"/>
    <property type="match status" value="1"/>
</dbReference>
<keyword evidence="4" id="KW-0560">Oxidoreductase</keyword>
<evidence type="ECO:0000256" key="4">
    <source>
        <dbReference type="ARBA" id="ARBA00023002"/>
    </source>
</evidence>
<dbReference type="STRING" id="1123010.SAMN02745724_01016"/>
<dbReference type="SUPFAM" id="SSF54373">
    <property type="entry name" value="FAD-linked reductases, C-terminal domain"/>
    <property type="match status" value="1"/>
</dbReference>
<dbReference type="EMBL" id="FOLO01000005">
    <property type="protein sequence ID" value="SFC14542.1"/>
    <property type="molecule type" value="Genomic_DNA"/>
</dbReference>
<gene>
    <name evidence="6" type="ORF">SAMN02745724_01016</name>
</gene>
<keyword evidence="7" id="KW-1185">Reference proteome</keyword>
<evidence type="ECO:0000259" key="5">
    <source>
        <dbReference type="Pfam" id="PF05199"/>
    </source>
</evidence>
<dbReference type="Pfam" id="PF05199">
    <property type="entry name" value="GMC_oxred_C"/>
    <property type="match status" value="1"/>
</dbReference>
<accession>A0A1I1GTB3</accession>
<organism evidence="6 7">
    <name type="scientific">Pseudoalteromonas denitrificans DSM 6059</name>
    <dbReference type="NCBI Taxonomy" id="1123010"/>
    <lineage>
        <taxon>Bacteria</taxon>
        <taxon>Pseudomonadati</taxon>
        <taxon>Pseudomonadota</taxon>
        <taxon>Gammaproteobacteria</taxon>
        <taxon>Alteromonadales</taxon>
        <taxon>Pseudoalteromonadaceae</taxon>
        <taxon>Pseudoalteromonas</taxon>
    </lineage>
</organism>